<gene>
    <name evidence="2" type="ORF">QBC47DRAFT_5966</name>
</gene>
<evidence type="ECO:0000313" key="2">
    <source>
        <dbReference type="EMBL" id="KAK1760464.1"/>
    </source>
</evidence>
<name>A0AAJ0BLG1_9PEZI</name>
<feature type="transmembrane region" description="Helical" evidence="1">
    <location>
        <begin position="34"/>
        <end position="59"/>
    </location>
</feature>
<keyword evidence="1" id="KW-1133">Transmembrane helix</keyword>
<sequence length="129" mass="13772">MVKAEPFLGGLPVIFSLSRHGIAPVALFTTGSAAFFGGSASFSVLTSAAMGGHGVWGLGDRRRSTRQGMALFSYFYDTGRQRIGRRPVSTPASRGGHGQQAFSIGVGNVNRMIELRRESESSLYCHCGE</sequence>
<dbReference type="Proteomes" id="UP001239445">
    <property type="component" value="Unassembled WGS sequence"/>
</dbReference>
<organism evidence="2 3">
    <name type="scientific">Echria macrotheca</name>
    <dbReference type="NCBI Taxonomy" id="438768"/>
    <lineage>
        <taxon>Eukaryota</taxon>
        <taxon>Fungi</taxon>
        <taxon>Dikarya</taxon>
        <taxon>Ascomycota</taxon>
        <taxon>Pezizomycotina</taxon>
        <taxon>Sordariomycetes</taxon>
        <taxon>Sordariomycetidae</taxon>
        <taxon>Sordariales</taxon>
        <taxon>Schizotheciaceae</taxon>
        <taxon>Echria</taxon>
    </lineage>
</organism>
<keyword evidence="1" id="KW-0472">Membrane</keyword>
<evidence type="ECO:0000313" key="3">
    <source>
        <dbReference type="Proteomes" id="UP001239445"/>
    </source>
</evidence>
<dbReference type="EMBL" id="MU839827">
    <property type="protein sequence ID" value="KAK1760464.1"/>
    <property type="molecule type" value="Genomic_DNA"/>
</dbReference>
<evidence type="ECO:0000256" key="1">
    <source>
        <dbReference type="SAM" id="Phobius"/>
    </source>
</evidence>
<accession>A0AAJ0BLG1</accession>
<comment type="caution">
    <text evidence="2">The sequence shown here is derived from an EMBL/GenBank/DDBJ whole genome shotgun (WGS) entry which is preliminary data.</text>
</comment>
<keyword evidence="3" id="KW-1185">Reference proteome</keyword>
<keyword evidence="1" id="KW-0812">Transmembrane</keyword>
<dbReference type="AlphaFoldDB" id="A0AAJ0BLG1"/>
<proteinExistence type="predicted"/>
<protein>
    <submittedName>
        <fullName evidence="2">Uncharacterized protein</fullName>
    </submittedName>
</protein>
<feature type="transmembrane region" description="Helical" evidence="1">
    <location>
        <begin position="7"/>
        <end position="28"/>
    </location>
</feature>
<reference evidence="2" key="1">
    <citation type="submission" date="2023-06" db="EMBL/GenBank/DDBJ databases">
        <title>Genome-scale phylogeny and comparative genomics of the fungal order Sordariales.</title>
        <authorList>
            <consortium name="Lawrence Berkeley National Laboratory"/>
            <person name="Hensen N."/>
            <person name="Bonometti L."/>
            <person name="Westerberg I."/>
            <person name="Brannstrom I.O."/>
            <person name="Guillou S."/>
            <person name="Cros-Aarteil S."/>
            <person name="Calhoun S."/>
            <person name="Haridas S."/>
            <person name="Kuo A."/>
            <person name="Mondo S."/>
            <person name="Pangilinan J."/>
            <person name="Riley R."/>
            <person name="Labutti K."/>
            <person name="Andreopoulos B."/>
            <person name="Lipzen A."/>
            <person name="Chen C."/>
            <person name="Yanf M."/>
            <person name="Daum C."/>
            <person name="Ng V."/>
            <person name="Clum A."/>
            <person name="Steindorff A."/>
            <person name="Ohm R."/>
            <person name="Martin F."/>
            <person name="Silar P."/>
            <person name="Natvig D."/>
            <person name="Lalanne C."/>
            <person name="Gautier V."/>
            <person name="Ament-Velasquez S.L."/>
            <person name="Kruys A."/>
            <person name="Hutchinson M.I."/>
            <person name="Powell A.J."/>
            <person name="Barry K."/>
            <person name="Miller A.N."/>
            <person name="Grigoriev I.V."/>
            <person name="Debuchy R."/>
            <person name="Gladieux P."/>
            <person name="Thoren M.H."/>
            <person name="Johannesson H."/>
        </authorList>
    </citation>
    <scope>NUCLEOTIDE SEQUENCE</scope>
    <source>
        <strain evidence="2">PSN4</strain>
    </source>
</reference>